<dbReference type="PANTHER" id="PTHR30185">
    <property type="entry name" value="CRYPTIC BETA-GLUCOSIDE BGL OPERON ANTITERMINATOR"/>
    <property type="match status" value="1"/>
</dbReference>
<sequence length="504" mass="60181">MREILSKNLLRHLKLLEILYREVGWVTLSNIATLLKCSERVLRNDIQLINKDFKPFEIVTSQHGITLVYPSEYSISYIYQRALSISPEFSFMEHIFFRETDDINSISEKLFISTSSLRRIIKKINTHLIQYDIQIKNNPVSIVGSEENVRNFILHYIYEKYGISQPLFSELQLETINEMIVYMAKDNSISLDSQKIIRLRYLLIISIYRLKNKHVVNLNEKLFNNRNLNILKNIPFSQRFKQVFQLDLNKQSLMQIFHFFLNNKYAYTYDQLEYILKENIDNSSVVIHDIKKLLSNISNKINIPIQNEKKIIMKLYNLQYRVNSPNFILNRNRKYFATHVSHEFIHFIFILKEELQNFKYHKDFKWTPYFFNEILYILITHWENAFFELLNTIQLIKVGLFFDSDFEHSLFIKGMLNYQFNKFIETELIDSLSLSSFKSSIKNYDFIITNISGICDSEVPLLCINTIPIMKDFTAIQEKLLIMIKQKFQNHQYILSKNHDVNFS</sequence>
<evidence type="ECO:0000259" key="5">
    <source>
        <dbReference type="Pfam" id="PF08280"/>
    </source>
</evidence>
<comment type="caution">
    <text evidence="6">The sequence shown here is derived from an EMBL/GenBank/DDBJ whole genome shotgun (WGS) entry which is preliminary data.</text>
</comment>
<keyword evidence="2" id="KW-0804">Transcription</keyword>
<dbReference type="InterPro" id="IPR013236">
    <property type="entry name" value="Mga_PRD_dom"/>
</dbReference>
<protein>
    <recommendedName>
        <fullName evidence="8">Capsule biosynthesis protein</fullName>
    </recommendedName>
</protein>
<dbReference type="PANTHER" id="PTHR30185:SF18">
    <property type="entry name" value="TRANSCRIPTIONAL REGULATOR MTLR"/>
    <property type="match status" value="1"/>
</dbReference>
<evidence type="ECO:0000313" key="7">
    <source>
        <dbReference type="Proteomes" id="UP000194911"/>
    </source>
</evidence>
<dbReference type="InterPro" id="IPR050661">
    <property type="entry name" value="BglG_antiterminators"/>
</dbReference>
<dbReference type="InterPro" id="IPR007737">
    <property type="entry name" value="Mga_HTH"/>
</dbReference>
<dbReference type="Gene3D" id="1.10.10.10">
    <property type="entry name" value="Winged helix-like DNA-binding domain superfamily/Winged helix DNA-binding domain"/>
    <property type="match status" value="2"/>
</dbReference>
<evidence type="ECO:0000256" key="2">
    <source>
        <dbReference type="ARBA" id="ARBA00023163"/>
    </source>
</evidence>
<feature type="domain" description="M protein trans-acting positive regulator (MGA) PRD" evidence="4">
    <location>
        <begin position="174"/>
        <end position="384"/>
    </location>
</feature>
<name>A0A243CV44_BACTU</name>
<dbReference type="Pfam" id="PF08280">
    <property type="entry name" value="HTH_Mga"/>
    <property type="match status" value="1"/>
</dbReference>
<evidence type="ECO:0000259" key="3">
    <source>
        <dbReference type="Pfam" id="PF05043"/>
    </source>
</evidence>
<feature type="domain" description="M protein trans-acting positive regulator (MGA) HTH" evidence="5">
    <location>
        <begin position="7"/>
        <end position="54"/>
    </location>
</feature>
<feature type="domain" description="Mga helix-turn-helix" evidence="3">
    <location>
        <begin position="74"/>
        <end position="156"/>
    </location>
</feature>
<dbReference type="Pfam" id="PF05043">
    <property type="entry name" value="Mga"/>
    <property type="match status" value="1"/>
</dbReference>
<dbReference type="Proteomes" id="UP000194911">
    <property type="component" value="Unassembled WGS sequence"/>
</dbReference>
<proteinExistence type="predicted"/>
<accession>A0A243CV44</accession>
<dbReference type="EMBL" id="NFDQ01000074">
    <property type="protein sequence ID" value="OTY73178.1"/>
    <property type="molecule type" value="Genomic_DNA"/>
</dbReference>
<evidence type="ECO:0008006" key="8">
    <source>
        <dbReference type="Google" id="ProtNLM"/>
    </source>
</evidence>
<dbReference type="Pfam" id="PF08270">
    <property type="entry name" value="PRD_Mga"/>
    <property type="match status" value="1"/>
</dbReference>
<evidence type="ECO:0000256" key="1">
    <source>
        <dbReference type="ARBA" id="ARBA00023015"/>
    </source>
</evidence>
<gene>
    <name evidence="6" type="ORF">BK749_17990</name>
</gene>
<dbReference type="InterPro" id="IPR036388">
    <property type="entry name" value="WH-like_DNA-bd_sf"/>
</dbReference>
<evidence type="ECO:0000259" key="4">
    <source>
        <dbReference type="Pfam" id="PF08270"/>
    </source>
</evidence>
<reference evidence="6 7" key="1">
    <citation type="submission" date="2016-10" db="EMBL/GenBank/DDBJ databases">
        <title>Comparative genomics of Bacillus thuringiensis reveals a path to pathogens against multiple invertebrate hosts.</title>
        <authorList>
            <person name="Zheng J."/>
            <person name="Gao Q."/>
            <person name="Liu H."/>
            <person name="Peng D."/>
            <person name="Ruan L."/>
            <person name="Sun M."/>
        </authorList>
    </citation>
    <scope>NUCLEOTIDE SEQUENCE [LARGE SCALE GENOMIC DNA]</scope>
    <source>
        <strain evidence="6">BGSC 4CE1</strain>
    </source>
</reference>
<evidence type="ECO:0000313" key="6">
    <source>
        <dbReference type="EMBL" id="OTY73178.1"/>
    </source>
</evidence>
<dbReference type="InterPro" id="IPR013199">
    <property type="entry name" value="HTH_Mga_DNA-bd_dom"/>
</dbReference>
<dbReference type="AlphaFoldDB" id="A0A243CV44"/>
<dbReference type="RefSeq" id="WP_001206965.1">
    <property type="nucleotide sequence ID" value="NZ_NFDQ01000074.1"/>
</dbReference>
<organism evidence="6 7">
    <name type="scientific">Bacillus thuringiensis serovar vazensis</name>
    <dbReference type="NCBI Taxonomy" id="180867"/>
    <lineage>
        <taxon>Bacteria</taxon>
        <taxon>Bacillati</taxon>
        <taxon>Bacillota</taxon>
        <taxon>Bacilli</taxon>
        <taxon>Bacillales</taxon>
        <taxon>Bacillaceae</taxon>
        <taxon>Bacillus</taxon>
        <taxon>Bacillus cereus group</taxon>
    </lineage>
</organism>
<keyword evidence="1" id="KW-0805">Transcription regulation</keyword>